<dbReference type="CDD" id="cd01948">
    <property type="entry name" value="EAL"/>
    <property type="match status" value="1"/>
</dbReference>
<evidence type="ECO:0000256" key="8">
    <source>
        <dbReference type="ARBA" id="ARBA00023136"/>
    </source>
</evidence>
<keyword evidence="4" id="KW-0973">c-di-GMP</keyword>
<feature type="transmembrane region" description="Helical" evidence="10">
    <location>
        <begin position="228"/>
        <end position="249"/>
    </location>
</feature>
<dbReference type="InterPro" id="IPR050706">
    <property type="entry name" value="Cyclic-di-GMP_PDE-like"/>
</dbReference>
<keyword evidence="8 10" id="KW-0472">Membrane</keyword>
<evidence type="ECO:0000256" key="5">
    <source>
        <dbReference type="ARBA" id="ARBA00022692"/>
    </source>
</evidence>
<dbReference type="Gene3D" id="3.20.20.450">
    <property type="entry name" value="EAL domain"/>
    <property type="match status" value="1"/>
</dbReference>
<evidence type="ECO:0000256" key="6">
    <source>
        <dbReference type="ARBA" id="ARBA00022801"/>
    </source>
</evidence>
<keyword evidence="6" id="KW-0378">Hydrolase</keyword>
<gene>
    <name evidence="12" type="ORF">JHT90_04575</name>
</gene>
<dbReference type="InterPro" id="IPR035919">
    <property type="entry name" value="EAL_sf"/>
</dbReference>
<comment type="catalytic activity">
    <reaction evidence="9">
        <text>3',3'-c-di-GMP + H2O = 5'-phosphoguanylyl(3'-&gt;5')guanosine + H(+)</text>
        <dbReference type="Rhea" id="RHEA:24902"/>
        <dbReference type="ChEBI" id="CHEBI:15377"/>
        <dbReference type="ChEBI" id="CHEBI:15378"/>
        <dbReference type="ChEBI" id="CHEBI:58754"/>
        <dbReference type="ChEBI" id="CHEBI:58805"/>
        <dbReference type="EC" id="3.1.4.52"/>
    </reaction>
</comment>
<evidence type="ECO:0000256" key="2">
    <source>
        <dbReference type="ARBA" id="ARBA00012282"/>
    </source>
</evidence>
<dbReference type="InterPro" id="IPR001633">
    <property type="entry name" value="EAL_dom"/>
</dbReference>
<dbReference type="RefSeq" id="WP_201094672.1">
    <property type="nucleotide sequence ID" value="NZ_CP067393.1"/>
</dbReference>
<dbReference type="Pfam" id="PF12792">
    <property type="entry name" value="CSS-motif"/>
    <property type="match status" value="1"/>
</dbReference>
<dbReference type="PROSITE" id="PS50883">
    <property type="entry name" value="EAL"/>
    <property type="match status" value="1"/>
</dbReference>
<evidence type="ECO:0000256" key="10">
    <source>
        <dbReference type="SAM" id="Phobius"/>
    </source>
</evidence>
<evidence type="ECO:0000313" key="12">
    <source>
        <dbReference type="EMBL" id="QQP86519.1"/>
    </source>
</evidence>
<sequence length="515" mass="58809">MIPHTLKSLLILRKLYPFMVALFICIIGYSGIYFYAYTKGQKFTAETNHMVTSKIDDLLTALHSTTITVLPLIELDCKVVKPILKEIVSKNSKIKAINLLKDEKPYCSSENTDDVKPSNTTKLLLKQHTPDTALMLLDNDIVLDHSIDLTKRHRIIITVVSFQALREILTPRVPTQIITLKFDDHTITYQSIDTEPPTIYQSMKVQSYVGYHYTIETGYIYPLNLHILFYYHGIPLILVTLFAFFAYFITRWFINNISSTYYELNTAINDNQIKAYAQPVINAKSGELTGIEILARWHHPKMGIISPDAFIPVAEKTGLIIPLTQTLMKEVAETLAPFAAIISPNFHVGFNISKKHCESLQLANDCKQFYQQLKTRNISLVIEITERELIEVTDITKKLFKELHDLDIKIALDDFGVGNSNLSYLFDFSINYLKIDKSFVSRIGSDALSKNILDSIIEITHNCQIESCAEGVETEEQANYLINKGVTYLQGYFYSPPVPIKDFIKSEYFKNQLNQ</sequence>
<accession>A0A974NH53</accession>
<evidence type="ECO:0000256" key="9">
    <source>
        <dbReference type="ARBA" id="ARBA00034290"/>
    </source>
</evidence>
<dbReference type="GO" id="GO:0071111">
    <property type="term" value="F:cyclic-guanylate-specific phosphodiesterase activity"/>
    <property type="evidence" value="ECO:0007669"/>
    <property type="project" value="UniProtKB-EC"/>
</dbReference>
<reference evidence="12 13" key="1">
    <citation type="submission" date="2021-01" db="EMBL/GenBank/DDBJ databases">
        <title>Entomomonas sp. F2A isolated from a house cricket (Acheta domesticus).</title>
        <authorList>
            <person name="Spergser J."/>
            <person name="Busse H.-J."/>
        </authorList>
    </citation>
    <scope>NUCLEOTIDE SEQUENCE [LARGE SCALE GENOMIC DNA]</scope>
    <source>
        <strain evidence="12 13">F2A</strain>
    </source>
</reference>
<feature type="domain" description="EAL" evidence="11">
    <location>
        <begin position="257"/>
        <end position="511"/>
    </location>
</feature>
<dbReference type="InterPro" id="IPR024744">
    <property type="entry name" value="CSS-motif_dom"/>
</dbReference>
<dbReference type="EC" id="3.1.4.52" evidence="2"/>
<dbReference type="Proteomes" id="UP000595278">
    <property type="component" value="Chromosome"/>
</dbReference>
<evidence type="ECO:0000256" key="3">
    <source>
        <dbReference type="ARBA" id="ARBA00022475"/>
    </source>
</evidence>
<dbReference type="SUPFAM" id="SSF141868">
    <property type="entry name" value="EAL domain-like"/>
    <property type="match status" value="1"/>
</dbReference>
<evidence type="ECO:0000256" key="7">
    <source>
        <dbReference type="ARBA" id="ARBA00022989"/>
    </source>
</evidence>
<protein>
    <recommendedName>
        <fullName evidence="2">cyclic-guanylate-specific phosphodiesterase</fullName>
        <ecNumber evidence="2">3.1.4.52</ecNumber>
    </recommendedName>
</protein>
<dbReference type="PANTHER" id="PTHR33121:SF80">
    <property type="entry name" value="CYCLIC DI-GMP PHOSPHODIESTERASE PDEL"/>
    <property type="match status" value="1"/>
</dbReference>
<keyword evidence="13" id="KW-1185">Reference proteome</keyword>
<dbReference type="SMART" id="SM00052">
    <property type="entry name" value="EAL"/>
    <property type="match status" value="1"/>
</dbReference>
<name>A0A974NH53_9GAMM</name>
<dbReference type="GO" id="GO:0005886">
    <property type="term" value="C:plasma membrane"/>
    <property type="evidence" value="ECO:0007669"/>
    <property type="project" value="UniProtKB-SubCell"/>
</dbReference>
<keyword evidence="5 10" id="KW-0812">Transmembrane</keyword>
<proteinExistence type="predicted"/>
<keyword evidence="7 10" id="KW-1133">Transmembrane helix</keyword>
<feature type="transmembrane region" description="Helical" evidence="10">
    <location>
        <begin position="15"/>
        <end position="36"/>
    </location>
</feature>
<evidence type="ECO:0000256" key="1">
    <source>
        <dbReference type="ARBA" id="ARBA00004651"/>
    </source>
</evidence>
<dbReference type="EMBL" id="CP067393">
    <property type="protein sequence ID" value="QQP86519.1"/>
    <property type="molecule type" value="Genomic_DNA"/>
</dbReference>
<evidence type="ECO:0000313" key="13">
    <source>
        <dbReference type="Proteomes" id="UP000595278"/>
    </source>
</evidence>
<keyword evidence="3" id="KW-1003">Cell membrane</keyword>
<dbReference type="Pfam" id="PF00563">
    <property type="entry name" value="EAL"/>
    <property type="match status" value="1"/>
</dbReference>
<dbReference type="PANTHER" id="PTHR33121">
    <property type="entry name" value="CYCLIC DI-GMP PHOSPHODIESTERASE PDEF"/>
    <property type="match status" value="1"/>
</dbReference>
<comment type="subcellular location">
    <subcellularLocation>
        <location evidence="1">Cell membrane</location>
        <topology evidence="1">Multi-pass membrane protein</topology>
    </subcellularLocation>
</comment>
<evidence type="ECO:0000256" key="4">
    <source>
        <dbReference type="ARBA" id="ARBA00022636"/>
    </source>
</evidence>
<dbReference type="KEGG" id="eaz:JHT90_04575"/>
<dbReference type="AlphaFoldDB" id="A0A974NH53"/>
<evidence type="ECO:0000259" key="11">
    <source>
        <dbReference type="PROSITE" id="PS50883"/>
    </source>
</evidence>
<organism evidence="12 13">
    <name type="scientific">Entomomonas asaccharolytica</name>
    <dbReference type="NCBI Taxonomy" id="2785331"/>
    <lineage>
        <taxon>Bacteria</taxon>
        <taxon>Pseudomonadati</taxon>
        <taxon>Pseudomonadota</taxon>
        <taxon>Gammaproteobacteria</taxon>
        <taxon>Pseudomonadales</taxon>
        <taxon>Pseudomonadaceae</taxon>
        <taxon>Entomomonas</taxon>
    </lineage>
</organism>